<dbReference type="OrthoDB" id="2015447at2759"/>
<dbReference type="PANTHER" id="PTHR20903">
    <property type="entry name" value="PREFOLDIN SUBUNIT 1-RELATED"/>
    <property type="match status" value="1"/>
</dbReference>
<keyword evidence="2" id="KW-0143">Chaperone</keyword>
<evidence type="ECO:0000256" key="2">
    <source>
        <dbReference type="ARBA" id="ARBA00023186"/>
    </source>
</evidence>
<dbReference type="PANTHER" id="PTHR20903:SF0">
    <property type="entry name" value="PREFOLDIN SUBUNIT 1"/>
    <property type="match status" value="1"/>
</dbReference>
<dbReference type="GO" id="GO:0005737">
    <property type="term" value="C:cytoplasm"/>
    <property type="evidence" value="ECO:0007669"/>
    <property type="project" value="TreeGrafter"/>
</dbReference>
<comment type="similarity">
    <text evidence="1">Belongs to the prefoldin subunit beta family.</text>
</comment>
<dbReference type="Gene3D" id="1.10.287.370">
    <property type="match status" value="1"/>
</dbReference>
<dbReference type="Proteomes" id="UP000006757">
    <property type="component" value="Unassembled WGS sequence"/>
</dbReference>
<proteinExistence type="inferred from homology"/>
<protein>
    <recommendedName>
        <fullName evidence="5">Prefoldin subunit 1</fullName>
    </recommendedName>
</protein>
<sequence>MSNLSDDTLRKILQQIQTQAINGQRQSAIVRAQIQQKEKEKKILELTMRELASVPEGEGKLYRGVGKMFIEQSRSSINGRHKSLETSLGEDISSLQKKQKYYDRQVEEANGQLRDIAVPEPEPRAVDALYRPLTVVEVC</sequence>
<dbReference type="eggNOG" id="KOG3501">
    <property type="taxonomic scope" value="Eukaryota"/>
</dbReference>
<dbReference type="InterPro" id="IPR002777">
    <property type="entry name" value="PFD_beta-like"/>
</dbReference>
<reference evidence="3 4" key="1">
    <citation type="journal article" date="2012" name="Eukaryot. Cell">
        <title>Genome sequence of the Trichosporon asahii environmental strain CBS 8904.</title>
        <authorList>
            <person name="Yang R.Y."/>
            <person name="Li H.T."/>
            <person name="Zhu H."/>
            <person name="Zhou G.P."/>
            <person name="Wang M."/>
            <person name="Wang L."/>
        </authorList>
    </citation>
    <scope>NUCLEOTIDE SEQUENCE [LARGE SCALE GENOMIC DNA]</scope>
    <source>
        <strain evidence="3 4">CBS 8904</strain>
    </source>
</reference>
<dbReference type="FunCoup" id="K1VJJ8">
    <property type="interactions" value="315"/>
</dbReference>
<keyword evidence="4" id="KW-1185">Reference proteome</keyword>
<name>K1VJJ8_TRIAC</name>
<dbReference type="InterPro" id="IPR009053">
    <property type="entry name" value="Prefoldin"/>
</dbReference>
<dbReference type="STRING" id="1220162.K1VJJ8"/>
<dbReference type="GO" id="GO:0044183">
    <property type="term" value="F:protein folding chaperone"/>
    <property type="evidence" value="ECO:0007669"/>
    <property type="project" value="TreeGrafter"/>
</dbReference>
<organism evidence="3 4">
    <name type="scientific">Trichosporon asahii var. asahii (strain CBS 8904)</name>
    <name type="common">Yeast</name>
    <dbReference type="NCBI Taxonomy" id="1220162"/>
    <lineage>
        <taxon>Eukaryota</taxon>
        <taxon>Fungi</taxon>
        <taxon>Dikarya</taxon>
        <taxon>Basidiomycota</taxon>
        <taxon>Agaricomycotina</taxon>
        <taxon>Tremellomycetes</taxon>
        <taxon>Trichosporonales</taxon>
        <taxon>Trichosporonaceae</taxon>
        <taxon>Trichosporon</taxon>
    </lineage>
</organism>
<dbReference type="EMBL" id="AMBO01000372">
    <property type="protein sequence ID" value="EKC99366.1"/>
    <property type="molecule type" value="Genomic_DNA"/>
</dbReference>
<dbReference type="HOGENOM" id="CLU_122140_0_0_1"/>
<dbReference type="GO" id="GO:0016272">
    <property type="term" value="C:prefoldin complex"/>
    <property type="evidence" value="ECO:0007669"/>
    <property type="project" value="InterPro"/>
</dbReference>
<dbReference type="SUPFAM" id="SSF46579">
    <property type="entry name" value="Prefoldin"/>
    <property type="match status" value="1"/>
</dbReference>
<dbReference type="Pfam" id="PF01920">
    <property type="entry name" value="Prefoldin_2"/>
    <property type="match status" value="1"/>
</dbReference>
<dbReference type="GO" id="GO:0051082">
    <property type="term" value="F:unfolded protein binding"/>
    <property type="evidence" value="ECO:0007669"/>
    <property type="project" value="InterPro"/>
</dbReference>
<dbReference type="OMA" id="MFVAVPM"/>
<gene>
    <name evidence="3" type="ORF">A1Q2_06303</name>
</gene>
<dbReference type="AlphaFoldDB" id="K1VJJ8"/>
<evidence type="ECO:0000313" key="4">
    <source>
        <dbReference type="Proteomes" id="UP000006757"/>
    </source>
</evidence>
<evidence type="ECO:0008006" key="5">
    <source>
        <dbReference type="Google" id="ProtNLM"/>
    </source>
</evidence>
<dbReference type="InParanoid" id="K1VJJ8"/>
<evidence type="ECO:0000256" key="1">
    <source>
        <dbReference type="ARBA" id="ARBA00008045"/>
    </source>
</evidence>
<comment type="caution">
    <text evidence="3">The sequence shown here is derived from an EMBL/GenBank/DDBJ whole genome shotgun (WGS) entry which is preliminary data.</text>
</comment>
<accession>K1VJJ8</accession>
<evidence type="ECO:0000313" key="3">
    <source>
        <dbReference type="EMBL" id="EKC99366.1"/>
    </source>
</evidence>